<keyword evidence="2" id="KW-1185">Reference proteome</keyword>
<protein>
    <submittedName>
        <fullName evidence="1">Uncharacterized protein</fullName>
    </submittedName>
</protein>
<gene>
    <name evidence="1" type="ORF">GCM10007898_19080</name>
</gene>
<proteinExistence type="predicted"/>
<evidence type="ECO:0000313" key="2">
    <source>
        <dbReference type="Proteomes" id="UP001156627"/>
    </source>
</evidence>
<comment type="caution">
    <text evidence="1">The sequence shown here is derived from an EMBL/GenBank/DDBJ whole genome shotgun (WGS) entry which is preliminary data.</text>
</comment>
<reference evidence="2" key="1">
    <citation type="journal article" date="2019" name="Int. J. Syst. Evol. Microbiol.">
        <title>The Global Catalogue of Microorganisms (GCM) 10K type strain sequencing project: providing services to taxonomists for standard genome sequencing and annotation.</title>
        <authorList>
            <consortium name="The Broad Institute Genomics Platform"/>
            <consortium name="The Broad Institute Genome Sequencing Center for Infectious Disease"/>
            <person name="Wu L."/>
            <person name="Ma J."/>
        </authorList>
    </citation>
    <scope>NUCLEOTIDE SEQUENCE [LARGE SCALE GENOMIC DNA]</scope>
    <source>
        <strain evidence="2">NBRC 111981</strain>
    </source>
</reference>
<accession>A0ABQ5XD17</accession>
<name>A0ABQ5XD17_9GAMM</name>
<dbReference type="Proteomes" id="UP001156627">
    <property type="component" value="Unassembled WGS sequence"/>
</dbReference>
<sequence length="68" mass="7828">MLHILDEKKPDTWVRAVLRSQEAATRCNGLLVMGFEWQVTRAAREVVVDPNAIHPATAELSWETRERQ</sequence>
<organism evidence="1 2">
    <name type="scientific">Dyella flagellata</name>
    <dbReference type="NCBI Taxonomy" id="1867833"/>
    <lineage>
        <taxon>Bacteria</taxon>
        <taxon>Pseudomonadati</taxon>
        <taxon>Pseudomonadota</taxon>
        <taxon>Gammaproteobacteria</taxon>
        <taxon>Lysobacterales</taxon>
        <taxon>Rhodanobacteraceae</taxon>
        <taxon>Dyella</taxon>
    </lineage>
</organism>
<evidence type="ECO:0000313" key="1">
    <source>
        <dbReference type="EMBL" id="GLQ88339.1"/>
    </source>
</evidence>
<dbReference type="EMBL" id="BSOA01000015">
    <property type="protein sequence ID" value="GLQ88339.1"/>
    <property type="molecule type" value="Genomic_DNA"/>
</dbReference>